<keyword evidence="2" id="KW-0472">Membrane</keyword>
<evidence type="ECO:0000313" key="4">
    <source>
        <dbReference type="EMBL" id="KAK0744920.1"/>
    </source>
</evidence>
<keyword evidence="5" id="KW-1185">Reference proteome</keyword>
<feature type="non-terminal residue" evidence="4">
    <location>
        <position position="1"/>
    </location>
</feature>
<dbReference type="Gene3D" id="3.50.4.10">
    <property type="entry name" value="Hepatocyte Growth Factor"/>
    <property type="match status" value="1"/>
</dbReference>
<keyword evidence="2" id="KW-1133">Transmembrane helix</keyword>
<organism evidence="4 5">
    <name type="scientific">Apiosordaria backusii</name>
    <dbReference type="NCBI Taxonomy" id="314023"/>
    <lineage>
        <taxon>Eukaryota</taxon>
        <taxon>Fungi</taxon>
        <taxon>Dikarya</taxon>
        <taxon>Ascomycota</taxon>
        <taxon>Pezizomycotina</taxon>
        <taxon>Sordariomycetes</taxon>
        <taxon>Sordariomycetidae</taxon>
        <taxon>Sordariales</taxon>
        <taxon>Lasiosphaeriaceae</taxon>
        <taxon>Apiosordaria</taxon>
    </lineage>
</organism>
<dbReference type="CDD" id="cd12087">
    <property type="entry name" value="TM_EGFR-like"/>
    <property type="match status" value="1"/>
</dbReference>
<dbReference type="Proteomes" id="UP001172159">
    <property type="component" value="Unassembled WGS sequence"/>
</dbReference>
<feature type="region of interest" description="Disordered" evidence="1">
    <location>
        <begin position="215"/>
        <end position="234"/>
    </location>
</feature>
<feature type="region of interest" description="Disordered" evidence="1">
    <location>
        <begin position="404"/>
        <end position="429"/>
    </location>
</feature>
<accession>A0AA40ET59</accession>
<name>A0AA40ET59_9PEZI</name>
<feature type="region of interest" description="Disordered" evidence="1">
    <location>
        <begin position="254"/>
        <end position="319"/>
    </location>
</feature>
<feature type="transmembrane region" description="Helical" evidence="2">
    <location>
        <begin position="326"/>
        <end position="349"/>
    </location>
</feature>
<feature type="domain" description="Apple" evidence="3">
    <location>
        <begin position="123"/>
        <end position="212"/>
    </location>
</feature>
<evidence type="ECO:0000256" key="1">
    <source>
        <dbReference type="SAM" id="MobiDB-lite"/>
    </source>
</evidence>
<reference evidence="4" key="1">
    <citation type="submission" date="2023-06" db="EMBL/GenBank/DDBJ databases">
        <title>Genome-scale phylogeny and comparative genomics of the fungal order Sordariales.</title>
        <authorList>
            <consortium name="Lawrence Berkeley National Laboratory"/>
            <person name="Hensen N."/>
            <person name="Bonometti L."/>
            <person name="Westerberg I."/>
            <person name="Brannstrom I.O."/>
            <person name="Guillou S."/>
            <person name="Cros-Aarteil S."/>
            <person name="Calhoun S."/>
            <person name="Haridas S."/>
            <person name="Kuo A."/>
            <person name="Mondo S."/>
            <person name="Pangilinan J."/>
            <person name="Riley R."/>
            <person name="Labutti K."/>
            <person name="Andreopoulos B."/>
            <person name="Lipzen A."/>
            <person name="Chen C."/>
            <person name="Yanf M."/>
            <person name="Daum C."/>
            <person name="Ng V."/>
            <person name="Clum A."/>
            <person name="Steindorff A."/>
            <person name="Ohm R."/>
            <person name="Martin F."/>
            <person name="Silar P."/>
            <person name="Natvig D."/>
            <person name="Lalanne C."/>
            <person name="Gautier V."/>
            <person name="Ament-Velasquez S.L."/>
            <person name="Kruys A."/>
            <person name="Hutchinson M.I."/>
            <person name="Powell A.J."/>
            <person name="Barry K."/>
            <person name="Miller A.N."/>
            <person name="Grigoriev I.V."/>
            <person name="Debuchy R."/>
            <person name="Gladieux P."/>
            <person name="Thoren M.H."/>
            <person name="Johannesson H."/>
        </authorList>
    </citation>
    <scope>NUCLEOTIDE SEQUENCE</scope>
    <source>
        <strain evidence="4">CBS 540.89</strain>
    </source>
</reference>
<evidence type="ECO:0000256" key="2">
    <source>
        <dbReference type="SAM" id="Phobius"/>
    </source>
</evidence>
<proteinExistence type="predicted"/>
<gene>
    <name evidence="4" type="ORF">B0T21DRAFT_281996</name>
</gene>
<keyword evidence="2" id="KW-0812">Transmembrane</keyword>
<evidence type="ECO:0000313" key="5">
    <source>
        <dbReference type="Proteomes" id="UP001172159"/>
    </source>
</evidence>
<dbReference type="InterPro" id="IPR003609">
    <property type="entry name" value="Pan_app"/>
</dbReference>
<feature type="region of interest" description="Disordered" evidence="1">
    <location>
        <begin position="353"/>
        <end position="372"/>
    </location>
</feature>
<comment type="caution">
    <text evidence="4">The sequence shown here is derived from an EMBL/GenBank/DDBJ whole genome shotgun (WGS) entry which is preliminary data.</text>
</comment>
<dbReference type="PROSITE" id="PS50948">
    <property type="entry name" value="PAN"/>
    <property type="match status" value="1"/>
</dbReference>
<sequence length="506" mass="53151">HNHTMLPSHSQQHSKLAERARMNRRQNNPCTRASGNGTTIGTFQDFTLLCNTNVDGDVLDRMDAFDLTACMDLCSSFHPRCDGASFDGARCALKTRLAPVDPRQFARGIDSGIASFPEASSNCATLPTTQTALGTNFQIMCGFIIAGNDISQNFAPTFQDCLGQCAATSGCAAVSFDPSQDLGFKNCYLKTGVANPGDLAADRRTDSARVLAAAVDNQPPPGPGVSTIPVPPGGAANGNGNGVVFFTPPANPSITPSSLELPPASTTTTATPSPDQGTSSLPDIIISSSSSTDPIPPFSFPTSTSPFPETLPNSDTTDSSLTASNAWIAAPVVGSVAAIALIVISFIMLKRRRQASPSSTPTTESRRDISRPSPISGLFTAWLPSRWSSAVGLRVPPLPGRNVNVSRSSTVGSSGGRKGMGNFSEVNTGGVVGERRNSVRNSVLGMVGGRDMRGMERLGDVEEGRGERGDIEDEKGGVKVYEVRNGKAELKELRSSLNGLGQNRWS</sequence>
<protein>
    <recommendedName>
        <fullName evidence="3">Apple domain-containing protein</fullName>
    </recommendedName>
</protein>
<dbReference type="Pfam" id="PF00024">
    <property type="entry name" value="PAN_1"/>
    <property type="match status" value="1"/>
</dbReference>
<evidence type="ECO:0000259" key="3">
    <source>
        <dbReference type="PROSITE" id="PS50948"/>
    </source>
</evidence>
<dbReference type="EMBL" id="JAUKTV010000002">
    <property type="protein sequence ID" value="KAK0744920.1"/>
    <property type="molecule type" value="Genomic_DNA"/>
</dbReference>
<feature type="compositionally biased region" description="Low complexity" evidence="1">
    <location>
        <begin position="255"/>
        <end position="293"/>
    </location>
</feature>
<dbReference type="AlphaFoldDB" id="A0AA40ET59"/>